<keyword evidence="3" id="KW-1185">Reference proteome</keyword>
<feature type="domain" description="Solute-binding protein family 5" evidence="1">
    <location>
        <begin position="102"/>
        <end position="486"/>
    </location>
</feature>
<protein>
    <submittedName>
        <fullName evidence="2">ABC transporter substrate-binding protein</fullName>
    </submittedName>
</protein>
<evidence type="ECO:0000313" key="3">
    <source>
        <dbReference type="Proteomes" id="UP000481583"/>
    </source>
</evidence>
<dbReference type="EMBL" id="JAAKZV010000170">
    <property type="protein sequence ID" value="NGN67902.1"/>
    <property type="molecule type" value="Genomic_DNA"/>
</dbReference>
<proteinExistence type="predicted"/>
<dbReference type="PROSITE" id="PS51318">
    <property type="entry name" value="TAT"/>
    <property type="match status" value="1"/>
</dbReference>
<dbReference type="RefSeq" id="WP_165241349.1">
    <property type="nucleotide sequence ID" value="NZ_JAAKZV010000170.1"/>
</dbReference>
<dbReference type="InterPro" id="IPR006311">
    <property type="entry name" value="TAT_signal"/>
</dbReference>
<comment type="caution">
    <text evidence="2">The sequence shown here is derived from an EMBL/GenBank/DDBJ whole genome shotgun (WGS) entry which is preliminary data.</text>
</comment>
<evidence type="ECO:0000313" key="2">
    <source>
        <dbReference type="EMBL" id="NGN67902.1"/>
    </source>
</evidence>
<dbReference type="Proteomes" id="UP000481583">
    <property type="component" value="Unassembled WGS sequence"/>
</dbReference>
<dbReference type="GO" id="GO:0015833">
    <property type="term" value="P:peptide transport"/>
    <property type="evidence" value="ECO:0007669"/>
    <property type="project" value="TreeGrafter"/>
</dbReference>
<dbReference type="PANTHER" id="PTHR30290:SF16">
    <property type="entry name" value="OLIGOPEPTIDE ABC TRANSPORTER, PERIPLASMIC OLIGOPEPTIDE-BINDING PROTEIN"/>
    <property type="match status" value="1"/>
</dbReference>
<name>A0A6G4U7C8_9ACTN</name>
<dbReference type="Pfam" id="PF00496">
    <property type="entry name" value="SBP_bac_5"/>
    <property type="match status" value="1"/>
</dbReference>
<dbReference type="AlphaFoldDB" id="A0A6G4U7C8"/>
<accession>A0A6G4U7C8</accession>
<evidence type="ECO:0000259" key="1">
    <source>
        <dbReference type="Pfam" id="PF00496"/>
    </source>
</evidence>
<dbReference type="InterPro" id="IPR000914">
    <property type="entry name" value="SBP_5_dom"/>
</dbReference>
<dbReference type="Gene3D" id="3.40.190.10">
    <property type="entry name" value="Periplasmic binding protein-like II"/>
    <property type="match status" value="1"/>
</dbReference>
<dbReference type="SUPFAM" id="SSF53850">
    <property type="entry name" value="Periplasmic binding protein-like II"/>
    <property type="match status" value="1"/>
</dbReference>
<sequence length="606" mass="66884">MTDIAPSDISRRRLFQIMGLGTVAAVGVPGLAACSKADPEDDKNKTGEFHGAYPFNKPPAGHFNRGGGPIGLAPVAMYLIDGPYSDLIHSVGAYWDWAQKKFVYYLAESSEFNDDFSTFTVKLRSGLKWSNGKPLTSKDYMTTMYVQWIQNSPAWGSIEKIEAPDEQTFVVHLKSPAAIIDRYILKSSVIDTGTYGEWADKAATLVEAGEKTTGKKAVALNKDFNKFRPKEIIASGPFMVDDKLITSSKMTLVKNKHGFRANEVKFEKIILFNGETPDVAPLVESKDVDYATHGFTPAQEKSFENAGYRIMRPPTYSGPALFINHDKVKAFSDRRARQALAYAIKRDEAGKVALGESGKAVRYMAGFSDVMVQDWISAADQKKLARYEHDTDKAEKLLTEAGWKKSGGKWQTPQGKTAKFVISFPSDFADWAACAENIAEQLKEFGIELVQKGQKFESYNPEIDKGNFELCIQAWGASQHPHPHFSFAADLFIHNIPIARNAGGRGMGFELKVDTEETGKIDLEKVVNMSGEGLNEDEQKKNVTAAALAFNDLLPIIPIFERYGNNPVLEGPRVKKFPGDAEPIMQNAPYGDNAVVMGLLDSSITP</sequence>
<reference evidence="2 3" key="1">
    <citation type="submission" date="2020-02" db="EMBL/GenBank/DDBJ databases">
        <title>Whole-genome analyses of novel actinobacteria.</title>
        <authorList>
            <person name="Sahin N."/>
        </authorList>
    </citation>
    <scope>NUCLEOTIDE SEQUENCE [LARGE SCALE GENOMIC DNA]</scope>
    <source>
        <strain evidence="2 3">A7024</strain>
    </source>
</reference>
<dbReference type="InterPro" id="IPR039424">
    <property type="entry name" value="SBP_5"/>
</dbReference>
<gene>
    <name evidence="2" type="ORF">G5C51_28890</name>
</gene>
<dbReference type="Gene3D" id="3.10.105.10">
    <property type="entry name" value="Dipeptide-binding Protein, Domain 3"/>
    <property type="match status" value="1"/>
</dbReference>
<dbReference type="GO" id="GO:1904680">
    <property type="term" value="F:peptide transmembrane transporter activity"/>
    <property type="evidence" value="ECO:0007669"/>
    <property type="project" value="TreeGrafter"/>
</dbReference>
<dbReference type="PANTHER" id="PTHR30290">
    <property type="entry name" value="PERIPLASMIC BINDING COMPONENT OF ABC TRANSPORTER"/>
    <property type="match status" value="1"/>
</dbReference>
<organism evidence="2 3">
    <name type="scientific">Streptomyces coryli</name>
    <dbReference type="NCBI Taxonomy" id="1128680"/>
    <lineage>
        <taxon>Bacteria</taxon>
        <taxon>Bacillati</taxon>
        <taxon>Actinomycetota</taxon>
        <taxon>Actinomycetes</taxon>
        <taxon>Kitasatosporales</taxon>
        <taxon>Streptomycetaceae</taxon>
        <taxon>Streptomyces</taxon>
    </lineage>
</organism>